<feature type="domain" description="NAD-dependent epimerase/dehydratase" evidence="4">
    <location>
        <begin position="12"/>
        <end position="195"/>
    </location>
</feature>
<dbReference type="Gene3D" id="3.40.50.720">
    <property type="entry name" value="NAD(P)-binding Rossmann-like Domain"/>
    <property type="match status" value="1"/>
</dbReference>
<dbReference type="PANTHER" id="PTHR43103">
    <property type="entry name" value="NUCLEOSIDE-DIPHOSPHATE-SUGAR EPIMERASE"/>
    <property type="match status" value="1"/>
</dbReference>
<dbReference type="Pfam" id="PF01370">
    <property type="entry name" value="Epimerase"/>
    <property type="match status" value="1"/>
</dbReference>
<keyword evidence="2" id="KW-0560">Oxidoreductase</keyword>
<dbReference type="PANTHER" id="PTHR43103:SF5">
    <property type="entry name" value="4-EPIMERASE, PUTATIVE (AFU_ORTHOLOGUE AFUA_7G00360)-RELATED"/>
    <property type="match status" value="1"/>
</dbReference>
<evidence type="ECO:0000256" key="2">
    <source>
        <dbReference type="ARBA" id="ARBA00023002"/>
    </source>
</evidence>
<dbReference type="KEGG" id="satk:SA2016_1280"/>
<evidence type="ECO:0000259" key="4">
    <source>
        <dbReference type="Pfam" id="PF01370"/>
    </source>
</evidence>
<keyword evidence="6" id="KW-1185">Reference proteome</keyword>
<evidence type="ECO:0000313" key="5">
    <source>
        <dbReference type="EMBL" id="AMM31960.1"/>
    </source>
</evidence>
<dbReference type="RefSeq" id="WP_066496708.1">
    <property type="nucleotide sequence ID" value="NZ_BJMO01000045.1"/>
</dbReference>
<accession>A0A126ZXR1</accession>
<dbReference type="EMBL" id="CP014518">
    <property type="protein sequence ID" value="AMM31960.1"/>
    <property type="molecule type" value="Genomic_DNA"/>
</dbReference>
<dbReference type="OrthoDB" id="9795501at2"/>
<proteinExistence type="inferred from homology"/>
<dbReference type="Proteomes" id="UP000070134">
    <property type="component" value="Chromosome"/>
</dbReference>
<organism evidence="5 6">
    <name type="scientific">Sinomonas atrocyanea</name>
    <dbReference type="NCBI Taxonomy" id="37927"/>
    <lineage>
        <taxon>Bacteria</taxon>
        <taxon>Bacillati</taxon>
        <taxon>Actinomycetota</taxon>
        <taxon>Actinomycetes</taxon>
        <taxon>Micrococcales</taxon>
        <taxon>Micrococcaceae</taxon>
        <taxon>Sinomonas</taxon>
    </lineage>
</organism>
<evidence type="ECO:0000313" key="6">
    <source>
        <dbReference type="Proteomes" id="UP000070134"/>
    </source>
</evidence>
<dbReference type="SUPFAM" id="SSF51735">
    <property type="entry name" value="NAD(P)-binding Rossmann-fold domains"/>
    <property type="match status" value="1"/>
</dbReference>
<sequence length="279" mass="29682">MTEPQPARRGRIALTGAAGSLARDIIPHLRRCGYELVCLDQAEPADPMGCEWVIGSIHDADRLREAFAGCAAVVHLAGIPLEASWEEISRTNIDGTQAVLEAARAADVPKAVLASSIHATGYTPVPAEGDLLPDDVPVRPNTFYGVSKAAVEALGSLYADRHGLDVVCLRIASRFARPENERMLSTWLSPADAGRLFEAALSEAAKGFRIVWGVSRNTRGYLSPDGGRAIGFFPEDDAEAYAGELPADAAGAAQGSEWDRRCIGGVFSSPEPPMFSPRA</sequence>
<reference evidence="5 6" key="1">
    <citation type="submission" date="2016-02" db="EMBL/GenBank/DDBJ databases">
        <title>Complete genome of Sinomonas atrocyanea KCTC 3377.</title>
        <authorList>
            <person name="Kim K.M."/>
        </authorList>
    </citation>
    <scope>NUCLEOTIDE SEQUENCE [LARGE SCALE GENOMIC DNA]</scope>
    <source>
        <strain evidence="5 6">KCTC 3377</strain>
    </source>
</reference>
<dbReference type="AlphaFoldDB" id="A0A126ZXR1"/>
<protein>
    <submittedName>
        <fullName evidence="5">NAD-dependent dehydratase</fullName>
    </submittedName>
</protein>
<dbReference type="InterPro" id="IPR001509">
    <property type="entry name" value="Epimerase_deHydtase"/>
</dbReference>
<dbReference type="GO" id="GO:0016491">
    <property type="term" value="F:oxidoreductase activity"/>
    <property type="evidence" value="ECO:0007669"/>
    <property type="project" value="UniProtKB-KW"/>
</dbReference>
<name>A0A126ZXR1_9MICC</name>
<dbReference type="CDD" id="cd08946">
    <property type="entry name" value="SDR_e"/>
    <property type="match status" value="1"/>
</dbReference>
<evidence type="ECO:0000256" key="1">
    <source>
        <dbReference type="ARBA" id="ARBA00007637"/>
    </source>
</evidence>
<keyword evidence="3" id="KW-0520">NAD</keyword>
<comment type="similarity">
    <text evidence="1">Belongs to the NAD(P)-dependent epimerase/dehydratase family.</text>
</comment>
<dbReference type="InterPro" id="IPR036291">
    <property type="entry name" value="NAD(P)-bd_dom_sf"/>
</dbReference>
<dbReference type="STRING" id="37927.SA2016_1280"/>
<gene>
    <name evidence="5" type="ORF">SA2016_1280</name>
</gene>
<dbReference type="PATRIC" id="fig|37927.3.peg.1326"/>
<evidence type="ECO:0000256" key="3">
    <source>
        <dbReference type="ARBA" id="ARBA00023027"/>
    </source>
</evidence>